<evidence type="ECO:0000259" key="2">
    <source>
        <dbReference type="Pfam" id="PF11784"/>
    </source>
</evidence>
<dbReference type="SUPFAM" id="SSF52980">
    <property type="entry name" value="Restriction endonuclease-like"/>
    <property type="match status" value="1"/>
</dbReference>
<dbReference type="PANTHER" id="PTHR10887:SF530">
    <property type="entry name" value="SUPERFAMILY I DNA HELICASES"/>
    <property type="match status" value="1"/>
</dbReference>
<feature type="domain" description="DNA2/NAM7 helicase helicase" evidence="3">
    <location>
        <begin position="343"/>
        <end position="485"/>
    </location>
</feature>
<organism evidence="6 7">
    <name type="scientific">Endozoicomonas gorgoniicola</name>
    <dbReference type="NCBI Taxonomy" id="1234144"/>
    <lineage>
        <taxon>Bacteria</taxon>
        <taxon>Pseudomonadati</taxon>
        <taxon>Pseudomonadota</taxon>
        <taxon>Gammaproteobacteria</taxon>
        <taxon>Oceanospirillales</taxon>
        <taxon>Endozoicomonadaceae</taxon>
        <taxon>Endozoicomonas</taxon>
    </lineage>
</organism>
<dbReference type="InterPro" id="IPR011335">
    <property type="entry name" value="Restrct_endonuc-II-like"/>
</dbReference>
<feature type="domain" description="Restriction endonuclease type II-like" evidence="5">
    <location>
        <begin position="1295"/>
        <end position="1392"/>
    </location>
</feature>
<dbReference type="SUPFAM" id="SSF52540">
    <property type="entry name" value="P-loop containing nucleoside triphosphate hydrolases"/>
    <property type="match status" value="1"/>
</dbReference>
<dbReference type="Gene3D" id="3.40.960.10">
    <property type="entry name" value="VSR Endonuclease"/>
    <property type="match status" value="1"/>
</dbReference>
<comment type="caution">
    <text evidence="6">The sequence shown here is derived from an EMBL/GenBank/DDBJ whole genome shotgun (WGS) entry which is preliminary data.</text>
</comment>
<feature type="domain" description="DNA2/NAM7 helicase helicase" evidence="3">
    <location>
        <begin position="990"/>
        <end position="1030"/>
    </location>
</feature>
<reference evidence="6 7" key="1">
    <citation type="submission" date="2022-10" db="EMBL/GenBank/DDBJ databases">
        <title>High-quality genome sequences of two octocoral-associated bacteria, Endozoicomonas euniceicola EF212 and Endozoicomonas gorgoniicola PS125.</title>
        <authorList>
            <person name="Chiou Y.-J."/>
            <person name="Chen Y.-H."/>
        </authorList>
    </citation>
    <scope>NUCLEOTIDE SEQUENCE [LARGE SCALE GENOMIC DNA]</scope>
    <source>
        <strain evidence="6 7">PS125</strain>
    </source>
</reference>
<dbReference type="InterPro" id="IPR025103">
    <property type="entry name" value="DUF4011"/>
</dbReference>
<name>A0ABT3MSG6_9GAMM</name>
<dbReference type="Gene3D" id="3.40.50.300">
    <property type="entry name" value="P-loop containing nucleotide triphosphate hydrolases"/>
    <property type="match status" value="3"/>
</dbReference>
<evidence type="ECO:0000313" key="7">
    <source>
        <dbReference type="Proteomes" id="UP001209854"/>
    </source>
</evidence>
<protein>
    <submittedName>
        <fullName evidence="6">DUF3320 domain-containing protein</fullName>
    </submittedName>
</protein>
<dbReference type="InterPro" id="IPR049468">
    <property type="entry name" value="Restrct_endonuc-II-like_dom"/>
</dbReference>
<evidence type="ECO:0000259" key="3">
    <source>
        <dbReference type="Pfam" id="PF13086"/>
    </source>
</evidence>
<feature type="compositionally biased region" description="Basic and acidic residues" evidence="1">
    <location>
        <begin position="104"/>
        <end position="118"/>
    </location>
</feature>
<evidence type="ECO:0000256" key="1">
    <source>
        <dbReference type="SAM" id="MobiDB-lite"/>
    </source>
</evidence>
<feature type="domain" description="DUF3320" evidence="2">
    <location>
        <begin position="1458"/>
        <end position="1503"/>
    </location>
</feature>
<evidence type="ECO:0000259" key="5">
    <source>
        <dbReference type="Pfam" id="PF18741"/>
    </source>
</evidence>
<proteinExistence type="predicted"/>
<dbReference type="EMBL" id="JAPFCC010000001">
    <property type="protein sequence ID" value="MCW7552326.1"/>
    <property type="molecule type" value="Genomic_DNA"/>
</dbReference>
<dbReference type="InterPro" id="IPR027417">
    <property type="entry name" value="P-loop_NTPase"/>
</dbReference>
<keyword evidence="7" id="KW-1185">Reference proteome</keyword>
<dbReference type="Pfam" id="PF13086">
    <property type="entry name" value="AAA_11"/>
    <property type="match status" value="2"/>
</dbReference>
<dbReference type="Proteomes" id="UP001209854">
    <property type="component" value="Unassembled WGS sequence"/>
</dbReference>
<sequence length="1620" mass="182273">MSTDSALTEKLNIARKELLDMGLRANPLLNYRAGAKSLAVVEEDTEQVFDILVNQKKSMRFLPLPDVYQQQENQKVEYVKPKGNKDSSALQTDILPGSPDVEEQEHGKGNRSDNDPKPQKPLPVLAEYLQEQGKERLTDTYLQTALMPEKLDMSLLRIENESHTLLQEQGVEVLYLALGFLTWYEDPNSPTPRSAPLVLVPVELRRTSAREVFSIVWTEADLGPNLALAAKLKGEFRIDLPEFDEDLDITSYFRQVQKVIHSQPRWELKANDIALGLFSFGKFQMYTDLDPDRWPADKSLISHPVLSGLLGRGFASDEELIRDIESHDYLKEPEQLQFVKDADSSQTAAVLSIMEGANLVIQGPPGTGKSQTITNIISEGLARGKKILFVAQKMAALDVVKQRLDESHLGDSVLELHSHKSTKKAVLDSLRQTLEQGRPKAPDRKQEYSRLKDVRGKLNAYVDAVSEPILNSEENYIQALGKHLRLKGGQQSQVLPEVSFSIMQDWDRETLARTTIVVESVAAHIAEKGLPSENPFAASTRTSLSPLEQQQITELATACLNELEGIRTQSQQLAEEMGLPEATTLSQVTVLHRAATRALDAPKLQGIQLNTDDWQQRRDSIRKLVTAGCSMKSIREKHQDRFIPQAFDADILSIRQGFAGRVDKWWRMLSGDYRRAKAAYRTLCRNSLEGTPTEWLDHTNDLLEYQEQHQHYTGLSNLGETLFQAQWQQQNSDWEVLGTLSEWLISLYEEIGQGDVPEGITRFLEGCSQGDNPLFNGWQQKLDELSGLVSELIPNLQRLSEKIDLYADHPLLQSENYDLSEMVDVLTLWQQADKLYDIARYNQLHKELCDLNLTDLAEWSSSWDKAPEDLKVTLLTSYYGGLVNTAYNSHDAIRQFDRLTHERLLKEFMTIDQSLFDFAKEKLVSDIYKQLPNKNAPGEMGVVRREMNKKRRHIAIRRLISEAGGVIQQIKPVFMMSPMSVATYLPQGQIEFDLVIFDEASQITAPDALGAIARAKQVVVVGDSRQMPPTNFFGRAVELDEEEADQSLTADVESILGLMSSKGVPETMLRWHYRSRHHSLIAVSNAEFYNNRLMVFPSPGIHPHATGLKMNHLPDTAYDRGGSRTNKLEALHIAEAVMEHAQNKPHLSLGVVAFSTAQREAIMLEVERLRRERPDTDSFFTHHNGDEFFIKNLENVQGDERDVIYISVGYGRTASGNVSQSFGPLNSKGGERRLNVLITRARMAMEVFCNFTADDLRTKADSPAGLKSFKAFLKYAETGELAQSHETGKEHDSPFETEVHDAIEALGYQVEPQVGCNGFYIDLAVIDQDKPGRYILAVECDGATYHSSASARDRDRIRQAVLEGLGWRFHRIWSTDWFRNAAGEIERLKKAIEQSIAYYQTFDSSGGLSAKPMKKKTVAEKPKVEIVREMPSEQEQAGLPGYKLVDIDSLKISGFDSFDKIPAPRLTQAIKKVVATEGPVHLQVLSNRLTNAAGFSRAGAKIKRLIDRHISNLEHEGELKCTGHFISPATLQKPMLRDWSQLDRSLRKIDFVSDSELEQAVEHTVRDAFSINPDDCISASLSMIGFKRATGPAKARMDDVVAGMLNRNALVQENGRLRLL</sequence>
<dbReference type="InterPro" id="IPR047187">
    <property type="entry name" value="SF1_C_Upf1"/>
</dbReference>
<dbReference type="InterPro" id="IPR045055">
    <property type="entry name" value="DNA2/NAM7-like"/>
</dbReference>
<accession>A0ABT3MSG6</accession>
<gene>
    <name evidence="6" type="ORF">NX722_06630</name>
</gene>
<dbReference type="Pfam" id="PF11784">
    <property type="entry name" value="DUF3320"/>
    <property type="match status" value="1"/>
</dbReference>
<dbReference type="InterPro" id="IPR041677">
    <property type="entry name" value="DNA2/NAM7_AAA_11"/>
</dbReference>
<dbReference type="Pfam" id="PF13195">
    <property type="entry name" value="DUF4011"/>
    <property type="match status" value="1"/>
</dbReference>
<dbReference type="InterPro" id="IPR041679">
    <property type="entry name" value="DNA2/NAM7-like_C"/>
</dbReference>
<dbReference type="RefSeq" id="WP_262567294.1">
    <property type="nucleotide sequence ID" value="NZ_JAPFCC010000001.1"/>
</dbReference>
<dbReference type="CDD" id="cd18808">
    <property type="entry name" value="SF1_C_Upf1"/>
    <property type="match status" value="1"/>
</dbReference>
<feature type="region of interest" description="Disordered" evidence="1">
    <location>
        <begin position="80"/>
        <end position="121"/>
    </location>
</feature>
<dbReference type="PANTHER" id="PTHR10887">
    <property type="entry name" value="DNA2/NAM7 HELICASE FAMILY"/>
    <property type="match status" value="1"/>
</dbReference>
<evidence type="ECO:0000313" key="6">
    <source>
        <dbReference type="EMBL" id="MCW7552326.1"/>
    </source>
</evidence>
<feature type="domain" description="DNA2/NAM7 helicase-like C-terminal" evidence="4">
    <location>
        <begin position="1058"/>
        <end position="1250"/>
    </location>
</feature>
<dbReference type="InterPro" id="IPR021754">
    <property type="entry name" value="DUF3320"/>
</dbReference>
<dbReference type="Pfam" id="PF13087">
    <property type="entry name" value="AAA_12"/>
    <property type="match status" value="1"/>
</dbReference>
<evidence type="ECO:0000259" key="4">
    <source>
        <dbReference type="Pfam" id="PF13087"/>
    </source>
</evidence>
<dbReference type="Pfam" id="PF18741">
    <property type="entry name" value="MTES_1575"/>
    <property type="match status" value="1"/>
</dbReference>